<evidence type="ECO:0000313" key="9">
    <source>
        <dbReference type="Proteomes" id="UP000029914"/>
    </source>
</evidence>
<feature type="transmembrane region" description="Helical" evidence="6">
    <location>
        <begin position="28"/>
        <end position="51"/>
    </location>
</feature>
<sequence length="402" mass="42460">MVAVAGRTSFGVAGVDAIDRFGVDASRIAVFTAVQLAVYSFSQIPVGLLVDRFGSRKVLVAGALIMGVGQIILGLTGNYWVAVLARVLIGAGDATAFLSVMRLLPYWFPARLTPLFGQLTAGLGQLGQFVSAIPFLALLGAQGWTTSFVTLGAVGILIAIAAGLAIPPEPARDETAPAPARFGETLSTVVRHPLAWQAFFVHASGMLNQIVFTLLWGVPLMTLGMGLSGAEVGVVLLCNTIATISAGPILGAISQRAGRHRDLAVVALSSIIGISWLVFLLPDQPRTMLAAVVINIIMAFFTPVSNFGFDNIRARMDRRIIATATGLGNMGGFLLAMVAAQLVGFSLDATSAGAGYAWSDFRSAWFIVLGIWLFAVVGILVSRVFIARWERGQSRVRVVDES</sequence>
<dbReference type="GO" id="GO:0022857">
    <property type="term" value="F:transmembrane transporter activity"/>
    <property type="evidence" value="ECO:0007669"/>
    <property type="project" value="InterPro"/>
</dbReference>
<evidence type="ECO:0000259" key="7">
    <source>
        <dbReference type="PROSITE" id="PS50850"/>
    </source>
</evidence>
<name>A0A097IHB3_9CORY</name>
<evidence type="ECO:0000256" key="3">
    <source>
        <dbReference type="ARBA" id="ARBA00022692"/>
    </source>
</evidence>
<dbReference type="GO" id="GO:0005886">
    <property type="term" value="C:plasma membrane"/>
    <property type="evidence" value="ECO:0007669"/>
    <property type="project" value="UniProtKB-SubCell"/>
</dbReference>
<dbReference type="HOGENOM" id="CLU_001265_62_1_11"/>
<feature type="transmembrane region" description="Helical" evidence="6">
    <location>
        <begin position="58"/>
        <end position="81"/>
    </location>
</feature>
<feature type="transmembrane region" description="Helical" evidence="6">
    <location>
        <begin position="87"/>
        <end position="108"/>
    </location>
</feature>
<organism evidence="8 9">
    <name type="scientific">Corynebacterium doosanense CAU 212 = DSM 45436</name>
    <dbReference type="NCBI Taxonomy" id="558173"/>
    <lineage>
        <taxon>Bacteria</taxon>
        <taxon>Bacillati</taxon>
        <taxon>Actinomycetota</taxon>
        <taxon>Actinomycetes</taxon>
        <taxon>Mycobacteriales</taxon>
        <taxon>Corynebacteriaceae</taxon>
        <taxon>Corynebacterium</taxon>
    </lineage>
</organism>
<evidence type="ECO:0000256" key="5">
    <source>
        <dbReference type="ARBA" id="ARBA00023136"/>
    </source>
</evidence>
<feature type="transmembrane region" description="Helical" evidence="6">
    <location>
        <begin position="364"/>
        <end position="386"/>
    </location>
</feature>
<feature type="transmembrane region" description="Helical" evidence="6">
    <location>
        <begin position="263"/>
        <end position="282"/>
    </location>
</feature>
<keyword evidence="2" id="KW-1003">Cell membrane</keyword>
<comment type="subcellular location">
    <subcellularLocation>
        <location evidence="1">Cell membrane</location>
        <topology evidence="1">Multi-pass membrane protein</topology>
    </subcellularLocation>
</comment>
<gene>
    <name evidence="8" type="ORF">CDOO_09750</name>
</gene>
<dbReference type="SUPFAM" id="SSF103473">
    <property type="entry name" value="MFS general substrate transporter"/>
    <property type="match status" value="1"/>
</dbReference>
<dbReference type="InterPro" id="IPR050189">
    <property type="entry name" value="MFS_Efflux_Transporters"/>
</dbReference>
<dbReference type="KEGG" id="cdo:CDOO_09750"/>
<dbReference type="InterPro" id="IPR020846">
    <property type="entry name" value="MFS_dom"/>
</dbReference>
<dbReference type="Gene3D" id="1.20.1250.20">
    <property type="entry name" value="MFS general substrate transporter like domains"/>
    <property type="match status" value="2"/>
</dbReference>
<evidence type="ECO:0000256" key="2">
    <source>
        <dbReference type="ARBA" id="ARBA00022475"/>
    </source>
</evidence>
<feature type="domain" description="Major facilitator superfamily (MFS) profile" evidence="7">
    <location>
        <begin position="1"/>
        <end position="390"/>
    </location>
</feature>
<dbReference type="Pfam" id="PF07690">
    <property type="entry name" value="MFS_1"/>
    <property type="match status" value="1"/>
</dbReference>
<dbReference type="PANTHER" id="PTHR43124:SF3">
    <property type="entry name" value="CHLORAMPHENICOL EFFLUX PUMP RV0191"/>
    <property type="match status" value="1"/>
</dbReference>
<keyword evidence="4 6" id="KW-1133">Transmembrane helix</keyword>
<protein>
    <submittedName>
        <fullName evidence="8">MFS transporter permease</fullName>
    </submittedName>
</protein>
<proteinExistence type="predicted"/>
<evidence type="ECO:0000256" key="1">
    <source>
        <dbReference type="ARBA" id="ARBA00004651"/>
    </source>
</evidence>
<evidence type="ECO:0000256" key="6">
    <source>
        <dbReference type="SAM" id="Phobius"/>
    </source>
</evidence>
<dbReference type="CDD" id="cd06174">
    <property type="entry name" value="MFS"/>
    <property type="match status" value="1"/>
</dbReference>
<evidence type="ECO:0000313" key="8">
    <source>
        <dbReference type="EMBL" id="AIT61519.1"/>
    </source>
</evidence>
<feature type="transmembrane region" description="Helical" evidence="6">
    <location>
        <begin position="230"/>
        <end position="251"/>
    </location>
</feature>
<dbReference type="PANTHER" id="PTHR43124">
    <property type="entry name" value="PURINE EFFLUX PUMP PBUE"/>
    <property type="match status" value="1"/>
</dbReference>
<dbReference type="PROSITE" id="PS50850">
    <property type="entry name" value="MFS"/>
    <property type="match status" value="1"/>
</dbReference>
<reference evidence="8 9" key="1">
    <citation type="submission" date="2013-09" db="EMBL/GenBank/DDBJ databases">
        <title>Complete genome sequence of Corynebacterium doosanense CAU 212(T) (=DSM 45436(T)), isolated from activated sludge.</title>
        <authorList>
            <person name="Schaffert L."/>
            <person name="Albersmeier A."/>
            <person name="Kalinowski J."/>
            <person name="Ruckert C."/>
        </authorList>
    </citation>
    <scope>NUCLEOTIDE SEQUENCE [LARGE SCALE GENOMIC DNA]</scope>
    <source>
        <strain evidence="8 9">CAU 212</strain>
    </source>
</reference>
<dbReference type="Proteomes" id="UP000029914">
    <property type="component" value="Chromosome"/>
</dbReference>
<evidence type="ECO:0000256" key="4">
    <source>
        <dbReference type="ARBA" id="ARBA00022989"/>
    </source>
</evidence>
<feature type="transmembrane region" description="Helical" evidence="6">
    <location>
        <begin position="288"/>
        <end position="309"/>
    </location>
</feature>
<keyword evidence="5 6" id="KW-0472">Membrane</keyword>
<feature type="transmembrane region" description="Helical" evidence="6">
    <location>
        <begin position="321"/>
        <end position="344"/>
    </location>
</feature>
<dbReference type="STRING" id="558173.CDOO_09750"/>
<keyword evidence="9" id="KW-1185">Reference proteome</keyword>
<dbReference type="eggNOG" id="COG2223">
    <property type="taxonomic scope" value="Bacteria"/>
</dbReference>
<dbReference type="EMBL" id="CP006764">
    <property type="protein sequence ID" value="AIT61519.1"/>
    <property type="molecule type" value="Genomic_DNA"/>
</dbReference>
<keyword evidence="3 6" id="KW-0812">Transmembrane</keyword>
<dbReference type="InterPro" id="IPR011701">
    <property type="entry name" value="MFS"/>
</dbReference>
<dbReference type="InterPro" id="IPR036259">
    <property type="entry name" value="MFS_trans_sf"/>
</dbReference>
<feature type="transmembrane region" description="Helical" evidence="6">
    <location>
        <begin position="194"/>
        <end position="218"/>
    </location>
</feature>
<accession>A0A097IHB3</accession>
<dbReference type="AlphaFoldDB" id="A0A097IHB3"/>
<feature type="transmembrane region" description="Helical" evidence="6">
    <location>
        <begin position="147"/>
        <end position="166"/>
    </location>
</feature>